<feature type="non-terminal residue" evidence="2">
    <location>
        <position position="432"/>
    </location>
</feature>
<feature type="region of interest" description="Disordered" evidence="1">
    <location>
        <begin position="108"/>
        <end position="129"/>
    </location>
</feature>
<feature type="compositionally biased region" description="Low complexity" evidence="1">
    <location>
        <begin position="113"/>
        <end position="124"/>
    </location>
</feature>
<dbReference type="EMBL" id="JAEFCI010010883">
    <property type="protein sequence ID" value="KAG5456956.1"/>
    <property type="molecule type" value="Genomic_DNA"/>
</dbReference>
<dbReference type="Proteomes" id="UP000673691">
    <property type="component" value="Unassembled WGS sequence"/>
</dbReference>
<feature type="region of interest" description="Disordered" evidence="1">
    <location>
        <begin position="152"/>
        <end position="178"/>
    </location>
</feature>
<organism evidence="2 3">
    <name type="scientific">Olpidium bornovanus</name>
    <dbReference type="NCBI Taxonomy" id="278681"/>
    <lineage>
        <taxon>Eukaryota</taxon>
        <taxon>Fungi</taxon>
        <taxon>Fungi incertae sedis</taxon>
        <taxon>Olpidiomycota</taxon>
        <taxon>Olpidiomycotina</taxon>
        <taxon>Olpidiomycetes</taxon>
        <taxon>Olpidiales</taxon>
        <taxon>Olpidiaceae</taxon>
        <taxon>Olpidium</taxon>
    </lineage>
</organism>
<proteinExistence type="predicted"/>
<accession>A0A8H7ZP76</accession>
<name>A0A8H7ZP76_9FUNG</name>
<gene>
    <name evidence="2" type="ORF">BJ554DRAFT_3155</name>
</gene>
<sequence>MPAGPLPPASPWPVEFALYVDLLREARRADAARPDDAAHTDALRVAGAVERVLLGRRSPTGGGAPPEDPAALLAAAARARGLPRPPDLRQGRGPAAALRKELFAASKPREASRIASSRSLPPSAARDEEKVLKEVRRRAVFHRRVRRRSWLAGGEPRSSPGCRSFVAGPARPGRAREKSTVVAGRPWAQELLEICKPYKLAETFVGANALLLSASPPTSGLDVEQDKGGYSYRLSAAGAAHGAAARMLKEVAADRFLAFGGTGPGAPHGWAEQLVDEIRFVRAQQEKITHGPDRPQVVSHRSSGRHGEGIPLLLQVRGFPLEARLHLEWALIKRAGHPCDENKESIVCLLNDLAKPASTGASRPEVELSRALRPRLLALVLSCAKPDAGGAGASGAAEEAFWSAHPWPLARLCCQDRTLLDAYLARLENATR</sequence>
<protein>
    <submittedName>
        <fullName evidence="2">Uncharacterized protein</fullName>
    </submittedName>
</protein>
<keyword evidence="3" id="KW-1185">Reference proteome</keyword>
<reference evidence="2 3" key="1">
    <citation type="journal article" name="Sci. Rep.">
        <title>Genome-scale phylogenetic analyses confirm Olpidium as the closest living zoosporic fungus to the non-flagellated, terrestrial fungi.</title>
        <authorList>
            <person name="Chang Y."/>
            <person name="Rochon D."/>
            <person name="Sekimoto S."/>
            <person name="Wang Y."/>
            <person name="Chovatia M."/>
            <person name="Sandor L."/>
            <person name="Salamov A."/>
            <person name="Grigoriev I.V."/>
            <person name="Stajich J.E."/>
            <person name="Spatafora J.W."/>
        </authorList>
    </citation>
    <scope>NUCLEOTIDE SEQUENCE [LARGE SCALE GENOMIC DNA]</scope>
    <source>
        <strain evidence="2">S191</strain>
    </source>
</reference>
<evidence type="ECO:0000313" key="3">
    <source>
        <dbReference type="Proteomes" id="UP000673691"/>
    </source>
</evidence>
<evidence type="ECO:0000256" key="1">
    <source>
        <dbReference type="SAM" id="MobiDB-lite"/>
    </source>
</evidence>
<dbReference type="AlphaFoldDB" id="A0A8H7ZP76"/>
<evidence type="ECO:0000313" key="2">
    <source>
        <dbReference type="EMBL" id="KAG5456956.1"/>
    </source>
</evidence>
<comment type="caution">
    <text evidence="2">The sequence shown here is derived from an EMBL/GenBank/DDBJ whole genome shotgun (WGS) entry which is preliminary data.</text>
</comment>